<dbReference type="EMBL" id="LGLV01000014">
    <property type="protein sequence ID" value="OBZ93451.1"/>
    <property type="molecule type" value="Genomic_DNA"/>
</dbReference>
<accession>A0A1C7NWQ7</accession>
<protein>
    <recommendedName>
        <fullName evidence="4">HpcH/HpaI aldolase/citrate lyase domain-containing protein</fullName>
    </recommendedName>
</protein>
<dbReference type="AlphaFoldDB" id="A0A1C7NWQ7"/>
<gene>
    <name evidence="2" type="ORF">ADU59_21600</name>
</gene>
<dbReference type="InterPro" id="IPR015813">
    <property type="entry name" value="Pyrv/PenolPyrv_kinase-like_dom"/>
</dbReference>
<evidence type="ECO:0008006" key="4">
    <source>
        <dbReference type="Google" id="ProtNLM"/>
    </source>
</evidence>
<evidence type="ECO:0000313" key="3">
    <source>
        <dbReference type="Proteomes" id="UP000093111"/>
    </source>
</evidence>
<name>A0A1C7NWQ7_9HYPH</name>
<feature type="region of interest" description="Disordered" evidence="1">
    <location>
        <begin position="106"/>
        <end position="126"/>
    </location>
</feature>
<dbReference type="GO" id="GO:0003824">
    <property type="term" value="F:catalytic activity"/>
    <property type="evidence" value="ECO:0007669"/>
    <property type="project" value="InterPro"/>
</dbReference>
<feature type="compositionally biased region" description="Gly residues" evidence="1">
    <location>
        <begin position="111"/>
        <end position="126"/>
    </location>
</feature>
<keyword evidence="3" id="KW-1185">Reference proteome</keyword>
<evidence type="ECO:0000313" key="2">
    <source>
        <dbReference type="EMBL" id="OBZ93451.1"/>
    </source>
</evidence>
<dbReference type="Gene3D" id="3.20.20.60">
    <property type="entry name" value="Phosphoenolpyruvate-binding domains"/>
    <property type="match status" value="1"/>
</dbReference>
<reference evidence="2 3" key="1">
    <citation type="journal article" date="2016" name="Syst. Appl. Microbiol.">
        <title>Pararhizobium polonicum sp. nov. isolated from tumors on stone fruit rootstocks.</title>
        <authorList>
            <person name="Pulawska J."/>
            <person name="Kuzmanovic N."/>
            <person name="Willems A."/>
            <person name="Pothier J.F."/>
        </authorList>
    </citation>
    <scope>NUCLEOTIDE SEQUENCE [LARGE SCALE GENOMIC DNA]</scope>
    <source>
        <strain evidence="2 3">F5.1</strain>
    </source>
</reference>
<dbReference type="Proteomes" id="UP000093111">
    <property type="component" value="Unassembled WGS sequence"/>
</dbReference>
<comment type="caution">
    <text evidence="2">The sequence shown here is derived from an EMBL/GenBank/DDBJ whole genome shotgun (WGS) entry which is preliminary data.</text>
</comment>
<proteinExistence type="predicted"/>
<dbReference type="SUPFAM" id="SSF51621">
    <property type="entry name" value="Phosphoenolpyruvate/pyruvate domain"/>
    <property type="match status" value="1"/>
</dbReference>
<sequence length="126" mass="13732">MIFKSMVGGTWDMSRLFAKIAKDELALGVWIKGGPHLVTTLARAGFDFVRPDMMFSALDWKELDHVYRTAESVGMATWLRIPSNLWLGGETALQVTVDATRIQPRRSGRSRFGGLGGSGAGAGRCS</sequence>
<organism evidence="2 3">
    <name type="scientific">Pararhizobium polonicum</name>
    <dbReference type="NCBI Taxonomy" id="1612624"/>
    <lineage>
        <taxon>Bacteria</taxon>
        <taxon>Pseudomonadati</taxon>
        <taxon>Pseudomonadota</taxon>
        <taxon>Alphaproteobacteria</taxon>
        <taxon>Hyphomicrobiales</taxon>
        <taxon>Rhizobiaceae</taxon>
        <taxon>Rhizobium/Agrobacterium group</taxon>
        <taxon>Pararhizobium</taxon>
    </lineage>
</organism>
<evidence type="ECO:0000256" key="1">
    <source>
        <dbReference type="SAM" id="MobiDB-lite"/>
    </source>
</evidence>
<dbReference type="InterPro" id="IPR040442">
    <property type="entry name" value="Pyrv_kinase-like_dom_sf"/>
</dbReference>